<feature type="region of interest" description="Disordered" evidence="1">
    <location>
        <begin position="504"/>
        <end position="605"/>
    </location>
</feature>
<keyword evidence="3" id="KW-1185">Reference proteome</keyword>
<feature type="compositionally biased region" description="Low complexity" evidence="1">
    <location>
        <begin position="205"/>
        <end position="226"/>
    </location>
</feature>
<feature type="compositionally biased region" description="Low complexity" evidence="1">
    <location>
        <begin position="275"/>
        <end position="293"/>
    </location>
</feature>
<feature type="compositionally biased region" description="Polar residues" evidence="1">
    <location>
        <begin position="574"/>
        <end position="583"/>
    </location>
</feature>
<dbReference type="OrthoDB" id="4041625at2759"/>
<feature type="compositionally biased region" description="Acidic residues" evidence="1">
    <location>
        <begin position="550"/>
        <end position="569"/>
    </location>
</feature>
<evidence type="ECO:0000256" key="1">
    <source>
        <dbReference type="SAM" id="MobiDB-lite"/>
    </source>
</evidence>
<feature type="compositionally biased region" description="Polar residues" evidence="1">
    <location>
        <begin position="121"/>
        <end position="143"/>
    </location>
</feature>
<feature type="region of interest" description="Disordered" evidence="1">
    <location>
        <begin position="189"/>
        <end position="246"/>
    </location>
</feature>
<dbReference type="STRING" id="1071380.I2GUP2"/>
<feature type="compositionally biased region" description="Low complexity" evidence="1">
    <location>
        <begin position="304"/>
        <end position="323"/>
    </location>
</feature>
<name>I2GUP2_HENB6</name>
<feature type="compositionally biased region" description="Low complexity" evidence="1">
    <location>
        <begin position="98"/>
        <end position="107"/>
    </location>
</feature>
<feature type="region of interest" description="Disordered" evidence="1">
    <location>
        <begin position="88"/>
        <end position="143"/>
    </location>
</feature>
<protein>
    <submittedName>
        <fullName evidence="2">Uncharacterized protein</fullName>
    </submittedName>
</protein>
<feature type="compositionally biased region" description="Polar residues" evidence="1">
    <location>
        <begin position="189"/>
        <end position="200"/>
    </location>
</feature>
<feature type="compositionally biased region" description="Polar residues" evidence="1">
    <location>
        <begin position="27"/>
        <end position="38"/>
    </location>
</feature>
<dbReference type="AlphaFoldDB" id="I2GUP2"/>
<dbReference type="eggNOG" id="ENOG502S5RS">
    <property type="taxonomic scope" value="Eukaryota"/>
</dbReference>
<sequence>MDNNITSTIPNNIATKPLSKDNEVKSANKSPISPSSTESKFDFISDLKSNLTAASIAKPNSIINTKLDQVAYSNSISPTNIMMSTEKDTISHDKDSIHSSSSSSSSSVIDKEPTSMEPNKIASSIELTTDSETTNRPDTITTSASKRSIEMEKIGMLCVSPGLQLNKMNNKMLSTLKLSESIEKNQKLTISRLSPTTTTGMIIPSNSSLNSTPTNTSNNSSSTTSPDTDKLSTKNNNNGKKRKNSMDYLSNHEGVYLINKSSVPTSTAATPVTVTSINSSSSSTSTASSSSSSFKRSLKRKKIPSPLNLNNNSNMHPFHMNNNPTTMPNPMDYPRSAPPNTTIHNINPNLNKINLKKPRVQYMGREEHRQMMNIPRFPSQQYNNPYSPRNINYRMKPPYPYSFQSSYSDFIPVQTGSPSVCYNNNQMMQQQLQQQQQQQQQQSHNMYMQLSYPNMYYNQLPTALAANNYSKTAMTPFTTNYHPHTPQSFYHNRYPAFKQHKNTVISQVQNSKSQSVSNKYNGNIKNTNDGSRNNSSNTTSSNTNNSSNNDDNDEDEDPQLALEDDDMGKDDETSYNNSTTQKQTLKKNYLQTSSTENSSSNTYNRDNNLEITANNLNFGEIHINGDIFSFQFLKNSASNNTKKPSSNKNNTGNVGLKNNALDKKMFMSICDKIWDESLVLNKKR</sequence>
<evidence type="ECO:0000313" key="3">
    <source>
        <dbReference type="Proteomes" id="UP000002866"/>
    </source>
</evidence>
<proteinExistence type="predicted"/>
<organism evidence="2 3">
    <name type="scientific">Henningerozyma blattae (strain ATCC 34711 / CBS 6284 / DSM 70876 / NBRC 10599 / NRRL Y-10934 / UCD 77-7)</name>
    <name type="common">Yeast</name>
    <name type="synonym">Tetrapisispora blattae</name>
    <dbReference type="NCBI Taxonomy" id="1071380"/>
    <lineage>
        <taxon>Eukaryota</taxon>
        <taxon>Fungi</taxon>
        <taxon>Dikarya</taxon>
        <taxon>Ascomycota</taxon>
        <taxon>Saccharomycotina</taxon>
        <taxon>Saccharomycetes</taxon>
        <taxon>Saccharomycetales</taxon>
        <taxon>Saccharomycetaceae</taxon>
        <taxon>Henningerozyma</taxon>
    </lineage>
</organism>
<dbReference type="RefSeq" id="XP_004177363.1">
    <property type="nucleotide sequence ID" value="XM_004177315.1"/>
</dbReference>
<dbReference type="EMBL" id="HE806316">
    <property type="protein sequence ID" value="CCH57844.1"/>
    <property type="molecule type" value="Genomic_DNA"/>
</dbReference>
<feature type="compositionally biased region" description="Polar residues" evidence="1">
    <location>
        <begin position="1"/>
        <end position="14"/>
    </location>
</feature>
<dbReference type="InParanoid" id="I2GUP2"/>
<feature type="compositionally biased region" description="Low complexity" evidence="1">
    <location>
        <begin position="526"/>
        <end position="549"/>
    </location>
</feature>
<accession>I2GUP2</accession>
<feature type="region of interest" description="Disordered" evidence="1">
    <location>
        <begin position="275"/>
        <end position="323"/>
    </location>
</feature>
<dbReference type="HOGENOM" id="CLU_402346_0_0_1"/>
<evidence type="ECO:0000313" key="2">
    <source>
        <dbReference type="EMBL" id="CCH57844.1"/>
    </source>
</evidence>
<feature type="region of interest" description="Disordered" evidence="1">
    <location>
        <begin position="1"/>
        <end position="39"/>
    </location>
</feature>
<dbReference type="KEGG" id="tbl:TBLA_0A00440"/>
<gene>
    <name evidence="2" type="primary">TBLA0A00440</name>
    <name evidence="2" type="ORF">TBLA_0A00440</name>
</gene>
<feature type="compositionally biased region" description="Basic and acidic residues" evidence="1">
    <location>
        <begin position="88"/>
        <end position="97"/>
    </location>
</feature>
<feature type="compositionally biased region" description="Low complexity" evidence="1">
    <location>
        <begin position="592"/>
        <end position="604"/>
    </location>
</feature>
<reference evidence="2 3" key="1">
    <citation type="journal article" date="2011" name="Proc. Natl. Acad. Sci. U.S.A.">
        <title>Evolutionary erosion of yeast sex chromosomes by mating-type switching accidents.</title>
        <authorList>
            <person name="Gordon J.L."/>
            <person name="Armisen D."/>
            <person name="Proux-Wera E."/>
            <person name="Oheigeartaigh S.S."/>
            <person name="Byrne K.P."/>
            <person name="Wolfe K.H."/>
        </authorList>
    </citation>
    <scope>NUCLEOTIDE SEQUENCE [LARGE SCALE GENOMIC DNA]</scope>
    <source>
        <strain evidence="3">ATCC 34711 / CBS 6284 / DSM 70876 / NBRC 10599 / NRRL Y-10934 / UCD 77-7</strain>
    </source>
</reference>
<dbReference type="GeneID" id="14493339"/>
<dbReference type="Proteomes" id="UP000002866">
    <property type="component" value="Chromosome 1"/>
</dbReference>
<feature type="compositionally biased region" description="Low complexity" evidence="1">
    <location>
        <begin position="506"/>
        <end position="519"/>
    </location>
</feature>